<sequence>MESDFFAYMYRLKHIERWSLMRNTESLEQPGSRQKKPSGS</sequence>
<dbReference type="Proteomes" id="UP001259239">
    <property type="component" value="Unassembled WGS sequence"/>
</dbReference>
<reference evidence="1" key="2">
    <citation type="submission" date="2023-03" db="EMBL/GenBank/DDBJ databases">
        <authorList>
            <person name="Obshta O."/>
            <person name="Zabrodski M.W."/>
            <person name="Soomro T."/>
            <person name="Wilson G."/>
            <person name="Masood F."/>
            <person name="Thebeau J."/>
            <person name="Bezerra Da Silva M.C."/>
            <person name="Raza F."/>
            <person name="Biganski S."/>
            <person name="Jose M."/>
            <person name="Camilli M."/>
            <person name="Kozii I.V."/>
            <person name="Kozii R.V."/>
            <person name="Simko E."/>
            <person name="Wood S.C."/>
        </authorList>
    </citation>
    <scope>NUCLEOTIDE SEQUENCE</scope>
    <source>
        <strain evidence="1">PL001</strain>
    </source>
</reference>
<name>A0AAP5JUE0_9BACL</name>
<dbReference type="AlphaFoldDB" id="A0AAP5JUE0"/>
<dbReference type="EMBL" id="JARQGV010000004">
    <property type="protein sequence ID" value="MDT2252176.1"/>
    <property type="molecule type" value="Genomic_DNA"/>
</dbReference>
<accession>A0AAP5JUE0</accession>
<reference evidence="1" key="1">
    <citation type="journal article" date="2023" name="J. Vet. Diagn. Invest.">
        <title>Oxytetracycline-resistant Paenibacillus larvae identified in commercial beekeeping operations in Saskatchewan using pooled honey sampling.</title>
        <authorList>
            <person name="Obshta O."/>
            <person name="Zabrodski M.W."/>
            <person name="Soomro T."/>
            <person name="Wilson G."/>
            <person name="Masood F."/>
            <person name="Thebeau J."/>
            <person name="Silva M.C.B."/>
            <person name="Biganski S."/>
            <person name="Kozii I.V."/>
            <person name="Koziy R.V."/>
            <person name="Raza M.F."/>
            <person name="Jose M.S."/>
            <person name="Simko E."/>
            <person name="Wood S.C."/>
        </authorList>
    </citation>
    <scope>NUCLEOTIDE SEQUENCE</scope>
    <source>
        <strain evidence="1">PL001</strain>
    </source>
</reference>
<proteinExistence type="predicted"/>
<organism evidence="1 2">
    <name type="scientific">Paenibacillus larvae</name>
    <dbReference type="NCBI Taxonomy" id="1464"/>
    <lineage>
        <taxon>Bacteria</taxon>
        <taxon>Bacillati</taxon>
        <taxon>Bacillota</taxon>
        <taxon>Bacilli</taxon>
        <taxon>Bacillales</taxon>
        <taxon>Paenibacillaceae</taxon>
        <taxon>Paenibacillus</taxon>
    </lineage>
</organism>
<comment type="caution">
    <text evidence="1">The sequence shown here is derived from an EMBL/GenBank/DDBJ whole genome shotgun (WGS) entry which is preliminary data.</text>
</comment>
<protein>
    <submittedName>
        <fullName evidence="1">Uncharacterized protein</fullName>
    </submittedName>
</protein>
<gene>
    <name evidence="1" type="ORF">P7H09_13085</name>
</gene>
<evidence type="ECO:0000313" key="1">
    <source>
        <dbReference type="EMBL" id="MDT2252176.1"/>
    </source>
</evidence>
<evidence type="ECO:0000313" key="2">
    <source>
        <dbReference type="Proteomes" id="UP001259239"/>
    </source>
</evidence>